<dbReference type="GeneID" id="6080035"/>
<feature type="compositionally biased region" description="Acidic residues" evidence="1">
    <location>
        <begin position="325"/>
        <end position="334"/>
    </location>
</feature>
<feature type="compositionally biased region" description="Basic and acidic residues" evidence="1">
    <location>
        <begin position="214"/>
        <end position="223"/>
    </location>
</feature>
<dbReference type="KEGG" id="lbc:LACBIDRAFT_330162"/>
<keyword evidence="3" id="KW-1185">Reference proteome</keyword>
<organism evidence="3">
    <name type="scientific">Laccaria bicolor (strain S238N-H82 / ATCC MYA-4686)</name>
    <name type="common">Bicoloured deceiver</name>
    <name type="synonym">Laccaria laccata var. bicolor</name>
    <dbReference type="NCBI Taxonomy" id="486041"/>
    <lineage>
        <taxon>Eukaryota</taxon>
        <taxon>Fungi</taxon>
        <taxon>Dikarya</taxon>
        <taxon>Basidiomycota</taxon>
        <taxon>Agaricomycotina</taxon>
        <taxon>Agaricomycetes</taxon>
        <taxon>Agaricomycetidae</taxon>
        <taxon>Agaricales</taxon>
        <taxon>Agaricineae</taxon>
        <taxon>Hydnangiaceae</taxon>
        <taxon>Laccaria</taxon>
    </lineage>
</organism>
<dbReference type="STRING" id="486041.B0DKH8"/>
<feature type="compositionally biased region" description="Pro residues" evidence="1">
    <location>
        <begin position="263"/>
        <end position="272"/>
    </location>
</feature>
<protein>
    <submittedName>
        <fullName evidence="2">Predicted protein</fullName>
    </submittedName>
</protein>
<dbReference type="HOGENOM" id="CLU_017235_0_0_1"/>
<dbReference type="InParanoid" id="B0DKH8"/>
<dbReference type="Proteomes" id="UP000001194">
    <property type="component" value="Unassembled WGS sequence"/>
</dbReference>
<feature type="compositionally biased region" description="Polar residues" evidence="1">
    <location>
        <begin position="180"/>
        <end position="191"/>
    </location>
</feature>
<accession>B0DKH8</accession>
<name>B0DKH8_LACBS</name>
<feature type="compositionally biased region" description="Polar residues" evidence="1">
    <location>
        <begin position="305"/>
        <end position="318"/>
    </location>
</feature>
<dbReference type="EMBL" id="DS547115">
    <property type="protein sequence ID" value="EDR05069.1"/>
    <property type="molecule type" value="Genomic_DNA"/>
</dbReference>
<feature type="region of interest" description="Disordered" evidence="1">
    <location>
        <begin position="587"/>
        <end position="613"/>
    </location>
</feature>
<proteinExistence type="predicted"/>
<dbReference type="AlphaFoldDB" id="B0DKH8"/>
<evidence type="ECO:0000313" key="2">
    <source>
        <dbReference type="EMBL" id="EDR05069.1"/>
    </source>
</evidence>
<sequence length="661" mass="72807">MRLRIQTCQPLPELKVWFIPDDKDAPVTIYDLKEALCQRIPPVNESRLLGHDLGLFLDDFELLDDSPFSAVRDGDLICIKAASSVQAMTVKVEGSSEVARAQKRKRSPTSANSILIPGRSVRTPTVVPKHKEQIRSDHSDSDSSDSSSSTTSSSSTSSSSSSSSSSTTSSSSSSSPPVPQTSKVPQTSPKVQHTPPGHGSSETHARNLRRRYKKQAEREEVQRPKTLSEPPPPPPTSQQQRPMSLQPYPILQSPSLPEQPSSSPAPPLPAPPKGSSASNLVPLGRKKILPTRRDRVGPANDVASALNSAFGSNATTGELNHGIEVDTDNMDVDDEPKPQLMMLSLKNKNKKKGFKQSMAAPIPKKIVFGDAEDVQPTLVDVVPSPSQQEYVRLIPPSEIQGRGELPPNMFVTSVDVERGLWDVVKEHRKPKNSKKKKNKEATWADLWFEEPQVQGKVAKLVFAGPRQEVTDNWKEEEVVEEAVVSGSTPFDWDLAEKVWGTSFEVKSPDQLAVGGLVGWKELGLNPQTFSPENLLFVAKITQIEGTQYTIRQLLRPGAGLSGFDVVGKEEVVRTFYSSHFMSKHHQQFDAKGSLTHRRAPPLPSASHQYQGSRFRQLRVKEEGGRNRGGSREREIEIDNRSRKYVRAKAQLDSSSSRFAAP</sequence>
<dbReference type="RefSeq" id="XP_001884459.1">
    <property type="nucleotide sequence ID" value="XM_001884424.1"/>
</dbReference>
<feature type="compositionally biased region" description="Basic and acidic residues" evidence="1">
    <location>
        <begin position="129"/>
        <end position="141"/>
    </location>
</feature>
<feature type="compositionally biased region" description="Low complexity" evidence="1">
    <location>
        <begin position="249"/>
        <end position="262"/>
    </location>
</feature>
<evidence type="ECO:0000256" key="1">
    <source>
        <dbReference type="SAM" id="MobiDB-lite"/>
    </source>
</evidence>
<feature type="compositionally biased region" description="Low complexity" evidence="1">
    <location>
        <begin position="144"/>
        <end position="175"/>
    </location>
</feature>
<dbReference type="OrthoDB" id="74813at2759"/>
<feature type="region of interest" description="Disordered" evidence="1">
    <location>
        <begin position="92"/>
        <end position="336"/>
    </location>
</feature>
<reference evidence="2 3" key="1">
    <citation type="journal article" date="2008" name="Nature">
        <title>The genome of Laccaria bicolor provides insights into mycorrhizal symbiosis.</title>
        <authorList>
            <person name="Martin F."/>
            <person name="Aerts A."/>
            <person name="Ahren D."/>
            <person name="Brun A."/>
            <person name="Danchin E.G.J."/>
            <person name="Duchaussoy F."/>
            <person name="Gibon J."/>
            <person name="Kohler A."/>
            <person name="Lindquist E."/>
            <person name="Pereda V."/>
            <person name="Salamov A."/>
            <person name="Shapiro H.J."/>
            <person name="Wuyts J."/>
            <person name="Blaudez D."/>
            <person name="Buee M."/>
            <person name="Brokstein P."/>
            <person name="Canbaeck B."/>
            <person name="Cohen D."/>
            <person name="Courty P.E."/>
            <person name="Coutinho P.M."/>
            <person name="Delaruelle C."/>
            <person name="Detter J.C."/>
            <person name="Deveau A."/>
            <person name="DiFazio S."/>
            <person name="Duplessis S."/>
            <person name="Fraissinet-Tachet L."/>
            <person name="Lucic E."/>
            <person name="Frey-Klett P."/>
            <person name="Fourrey C."/>
            <person name="Feussner I."/>
            <person name="Gay G."/>
            <person name="Grimwood J."/>
            <person name="Hoegger P.J."/>
            <person name="Jain P."/>
            <person name="Kilaru S."/>
            <person name="Labbe J."/>
            <person name="Lin Y.C."/>
            <person name="Legue V."/>
            <person name="Le Tacon F."/>
            <person name="Marmeisse R."/>
            <person name="Melayah D."/>
            <person name="Montanini B."/>
            <person name="Muratet M."/>
            <person name="Nehls U."/>
            <person name="Niculita-Hirzel H."/>
            <person name="Oudot-Le Secq M.P."/>
            <person name="Peter M."/>
            <person name="Quesneville H."/>
            <person name="Rajashekar B."/>
            <person name="Reich M."/>
            <person name="Rouhier N."/>
            <person name="Schmutz J."/>
            <person name="Yin T."/>
            <person name="Chalot M."/>
            <person name="Henrissat B."/>
            <person name="Kuees U."/>
            <person name="Lucas S."/>
            <person name="Van de Peer Y."/>
            <person name="Podila G.K."/>
            <person name="Polle A."/>
            <person name="Pukkila P.J."/>
            <person name="Richardson P.M."/>
            <person name="Rouze P."/>
            <person name="Sanders I.R."/>
            <person name="Stajich J.E."/>
            <person name="Tunlid A."/>
            <person name="Tuskan G."/>
            <person name="Grigoriev I.V."/>
        </authorList>
    </citation>
    <scope>NUCLEOTIDE SEQUENCE [LARGE SCALE GENOMIC DNA]</scope>
    <source>
        <strain evidence="3">S238N-H82 / ATCC MYA-4686</strain>
    </source>
</reference>
<evidence type="ECO:0000313" key="3">
    <source>
        <dbReference type="Proteomes" id="UP000001194"/>
    </source>
</evidence>
<gene>
    <name evidence="2" type="ORF">LACBIDRAFT_330162</name>
</gene>